<gene>
    <name evidence="2" type="ORF">GCM10022406_04000</name>
</gene>
<protein>
    <recommendedName>
        <fullName evidence="4">Copper resistance protein D domain-containing protein</fullName>
    </recommendedName>
</protein>
<proteinExistence type="predicted"/>
<keyword evidence="3" id="KW-1185">Reference proteome</keyword>
<reference evidence="3" key="1">
    <citation type="journal article" date="2019" name="Int. J. Syst. Evol. Microbiol.">
        <title>The Global Catalogue of Microorganisms (GCM) 10K type strain sequencing project: providing services to taxonomists for standard genome sequencing and annotation.</title>
        <authorList>
            <consortium name="The Broad Institute Genomics Platform"/>
            <consortium name="The Broad Institute Genome Sequencing Center for Infectious Disease"/>
            <person name="Wu L."/>
            <person name="Ma J."/>
        </authorList>
    </citation>
    <scope>NUCLEOTIDE SEQUENCE [LARGE SCALE GENOMIC DNA]</scope>
    <source>
        <strain evidence="3">JCM 17214</strain>
    </source>
</reference>
<evidence type="ECO:0000313" key="3">
    <source>
        <dbReference type="Proteomes" id="UP001499909"/>
    </source>
</evidence>
<keyword evidence="1" id="KW-1133">Transmembrane helix</keyword>
<dbReference type="EMBL" id="BAABDH010000004">
    <property type="protein sequence ID" value="GAA3920871.1"/>
    <property type="molecule type" value="Genomic_DNA"/>
</dbReference>
<evidence type="ECO:0000313" key="2">
    <source>
        <dbReference type="EMBL" id="GAA3920871.1"/>
    </source>
</evidence>
<name>A0ABP7MDL2_9BACT</name>
<keyword evidence="1" id="KW-0812">Transmembrane</keyword>
<evidence type="ECO:0000256" key="1">
    <source>
        <dbReference type="SAM" id="Phobius"/>
    </source>
</evidence>
<keyword evidence="1" id="KW-0472">Membrane</keyword>
<accession>A0ABP7MDL2</accession>
<evidence type="ECO:0008006" key="4">
    <source>
        <dbReference type="Google" id="ProtNLM"/>
    </source>
</evidence>
<organism evidence="2 3">
    <name type="scientific">Hymenobacter algoricola</name>
    <dbReference type="NCBI Taxonomy" id="486267"/>
    <lineage>
        <taxon>Bacteria</taxon>
        <taxon>Pseudomonadati</taxon>
        <taxon>Bacteroidota</taxon>
        <taxon>Cytophagia</taxon>
        <taxon>Cytophagales</taxon>
        <taxon>Hymenobacteraceae</taxon>
        <taxon>Hymenobacter</taxon>
    </lineage>
</organism>
<sequence>MVQALGTPWEGATHCWVLVKLGLTVGASLILLLRTPTNSYPAEVAAKADLSTADRRVQLLAEAAAALLVLVAAPAVSVCKPWGRIGKWRLQLREPAQQVAAGRAAASPTP</sequence>
<dbReference type="Proteomes" id="UP001499909">
    <property type="component" value="Unassembled WGS sequence"/>
</dbReference>
<feature type="transmembrane region" description="Helical" evidence="1">
    <location>
        <begin position="12"/>
        <end position="33"/>
    </location>
</feature>
<feature type="transmembrane region" description="Helical" evidence="1">
    <location>
        <begin position="59"/>
        <end position="79"/>
    </location>
</feature>
<comment type="caution">
    <text evidence="2">The sequence shown here is derived from an EMBL/GenBank/DDBJ whole genome shotgun (WGS) entry which is preliminary data.</text>
</comment>